<reference evidence="2" key="1">
    <citation type="journal article" date="2016" name="Nature">
        <title>The genome of the seagrass Zostera marina reveals angiosperm adaptation to the sea.</title>
        <authorList>
            <person name="Olsen J.L."/>
            <person name="Rouze P."/>
            <person name="Verhelst B."/>
            <person name="Lin Y.-C."/>
            <person name="Bayer T."/>
            <person name="Collen J."/>
            <person name="Dattolo E."/>
            <person name="De Paoli E."/>
            <person name="Dittami S."/>
            <person name="Maumus F."/>
            <person name="Michel G."/>
            <person name="Kersting A."/>
            <person name="Lauritano C."/>
            <person name="Lohaus R."/>
            <person name="Toepel M."/>
            <person name="Tonon T."/>
            <person name="Vanneste K."/>
            <person name="Amirebrahimi M."/>
            <person name="Brakel J."/>
            <person name="Bostroem C."/>
            <person name="Chovatia M."/>
            <person name="Grimwood J."/>
            <person name="Jenkins J.W."/>
            <person name="Jueterbock A."/>
            <person name="Mraz A."/>
            <person name="Stam W.T."/>
            <person name="Tice H."/>
            <person name="Bornberg-Bauer E."/>
            <person name="Green P.J."/>
            <person name="Pearson G.A."/>
            <person name="Procaccini G."/>
            <person name="Duarte C.M."/>
            <person name="Schmutz J."/>
            <person name="Reusch T.B.H."/>
            <person name="Van de Peer Y."/>
        </authorList>
    </citation>
    <scope>NUCLEOTIDE SEQUENCE [LARGE SCALE GENOMIC DNA]</scope>
    <source>
        <strain evidence="2">cv. Finnish</strain>
    </source>
</reference>
<feature type="non-terminal residue" evidence="1">
    <location>
        <position position="42"/>
    </location>
</feature>
<keyword evidence="2" id="KW-1185">Reference proteome</keyword>
<dbReference type="EMBL" id="LFYR01001283">
    <property type="protein sequence ID" value="KMZ62955.1"/>
    <property type="molecule type" value="Genomic_DNA"/>
</dbReference>
<protein>
    <submittedName>
        <fullName evidence="1">Uncharacterized protein</fullName>
    </submittedName>
</protein>
<proteinExistence type="predicted"/>
<evidence type="ECO:0000313" key="1">
    <source>
        <dbReference type="EMBL" id="KMZ62955.1"/>
    </source>
</evidence>
<feature type="non-terminal residue" evidence="1">
    <location>
        <position position="1"/>
    </location>
</feature>
<dbReference type="Proteomes" id="UP000036987">
    <property type="component" value="Unassembled WGS sequence"/>
</dbReference>
<comment type="caution">
    <text evidence="1">The sequence shown here is derived from an EMBL/GenBank/DDBJ whole genome shotgun (WGS) entry which is preliminary data.</text>
</comment>
<organism evidence="1 2">
    <name type="scientific">Zostera marina</name>
    <name type="common">Eelgrass</name>
    <dbReference type="NCBI Taxonomy" id="29655"/>
    <lineage>
        <taxon>Eukaryota</taxon>
        <taxon>Viridiplantae</taxon>
        <taxon>Streptophyta</taxon>
        <taxon>Embryophyta</taxon>
        <taxon>Tracheophyta</taxon>
        <taxon>Spermatophyta</taxon>
        <taxon>Magnoliopsida</taxon>
        <taxon>Liliopsida</taxon>
        <taxon>Zosteraceae</taxon>
        <taxon>Zostera</taxon>
    </lineage>
</organism>
<gene>
    <name evidence="1" type="ORF">ZOSMA_4311G00010</name>
</gene>
<dbReference type="AlphaFoldDB" id="A0A0K9P431"/>
<evidence type="ECO:0000313" key="2">
    <source>
        <dbReference type="Proteomes" id="UP000036987"/>
    </source>
</evidence>
<accession>A0A0K9P431</accession>
<sequence length="42" mass="5260">LQNCQPPPPLGQGRWRIPRRRFSFYRCLNFLFRTKFLDLHQR</sequence>
<name>A0A0K9P431_ZOSMR</name>